<feature type="region of interest" description="Disordered" evidence="1">
    <location>
        <begin position="67"/>
        <end position="87"/>
    </location>
</feature>
<accession>A0A6B0UFC6</accession>
<name>A0A6B0UFC6_IXORI</name>
<proteinExistence type="predicted"/>
<reference evidence="2" key="1">
    <citation type="submission" date="2019-12" db="EMBL/GenBank/DDBJ databases">
        <title>An insight into the sialome of adult female Ixodes ricinus ticks feeding for 6 days.</title>
        <authorList>
            <person name="Perner J."/>
            <person name="Ribeiro J.M.C."/>
        </authorList>
    </citation>
    <scope>NUCLEOTIDE SEQUENCE</scope>
    <source>
        <strain evidence="2">Semi-engorged</strain>
        <tissue evidence="2">Salivary glands</tissue>
    </source>
</reference>
<dbReference type="AlphaFoldDB" id="A0A6B0UFC6"/>
<evidence type="ECO:0000313" key="2">
    <source>
        <dbReference type="EMBL" id="MXU88384.1"/>
    </source>
</evidence>
<evidence type="ECO:0000256" key="1">
    <source>
        <dbReference type="SAM" id="MobiDB-lite"/>
    </source>
</evidence>
<dbReference type="EMBL" id="GIFC01006301">
    <property type="protein sequence ID" value="MXU88384.1"/>
    <property type="molecule type" value="Transcribed_RNA"/>
</dbReference>
<sequence length="101" mass="10984">MLLLVLKHTRPPAKYTAFACTLIVSLAPWLQGHDHKGEESETHVQLGCAALSTGVLPQNVVPASLHTDRKGVSKRLSRSPTAVGSRQHWGAAMMETWGDPF</sequence>
<organism evidence="2">
    <name type="scientific">Ixodes ricinus</name>
    <name type="common">Common tick</name>
    <name type="synonym">Acarus ricinus</name>
    <dbReference type="NCBI Taxonomy" id="34613"/>
    <lineage>
        <taxon>Eukaryota</taxon>
        <taxon>Metazoa</taxon>
        <taxon>Ecdysozoa</taxon>
        <taxon>Arthropoda</taxon>
        <taxon>Chelicerata</taxon>
        <taxon>Arachnida</taxon>
        <taxon>Acari</taxon>
        <taxon>Parasitiformes</taxon>
        <taxon>Ixodida</taxon>
        <taxon>Ixodoidea</taxon>
        <taxon>Ixodidae</taxon>
        <taxon>Ixodinae</taxon>
        <taxon>Ixodes</taxon>
    </lineage>
</organism>
<protein>
    <submittedName>
        <fullName evidence="2">Putative secreted protein</fullName>
    </submittedName>
</protein>